<dbReference type="EMBL" id="JABBNB010000001">
    <property type="protein sequence ID" value="NMN99985.1"/>
    <property type="molecule type" value="Genomic_DNA"/>
</dbReference>
<proteinExistence type="predicted"/>
<comment type="caution">
    <text evidence="4">The sequence shown here is derived from an EMBL/GenBank/DDBJ whole genome shotgun (WGS) entry which is preliminary data.</text>
</comment>
<dbReference type="Proteomes" id="UP000550729">
    <property type="component" value="Unassembled WGS sequence"/>
</dbReference>
<dbReference type="InterPro" id="IPR001647">
    <property type="entry name" value="HTH_TetR"/>
</dbReference>
<dbReference type="GO" id="GO:0003700">
    <property type="term" value="F:DNA-binding transcription factor activity"/>
    <property type="evidence" value="ECO:0007669"/>
    <property type="project" value="TreeGrafter"/>
</dbReference>
<protein>
    <submittedName>
        <fullName evidence="4">TetR/AcrR family transcriptional regulator</fullName>
    </submittedName>
</protein>
<dbReference type="RefSeq" id="WP_170192457.1">
    <property type="nucleotide sequence ID" value="NZ_JABBNB010000001.1"/>
</dbReference>
<dbReference type="PROSITE" id="PS50977">
    <property type="entry name" value="HTH_TETR_2"/>
    <property type="match status" value="1"/>
</dbReference>
<evidence type="ECO:0000313" key="4">
    <source>
        <dbReference type="EMBL" id="NMN99985.1"/>
    </source>
</evidence>
<evidence type="ECO:0000259" key="3">
    <source>
        <dbReference type="PROSITE" id="PS50977"/>
    </source>
</evidence>
<evidence type="ECO:0000256" key="1">
    <source>
        <dbReference type="ARBA" id="ARBA00023125"/>
    </source>
</evidence>
<evidence type="ECO:0000313" key="5">
    <source>
        <dbReference type="Proteomes" id="UP000550729"/>
    </source>
</evidence>
<dbReference type="PANTHER" id="PTHR30055">
    <property type="entry name" value="HTH-TYPE TRANSCRIPTIONAL REGULATOR RUTR"/>
    <property type="match status" value="1"/>
</dbReference>
<dbReference type="SUPFAM" id="SSF46689">
    <property type="entry name" value="Homeodomain-like"/>
    <property type="match status" value="1"/>
</dbReference>
<gene>
    <name evidence="4" type="ORF">HH308_02020</name>
</gene>
<accession>A0A848KMT6</accession>
<dbReference type="AlphaFoldDB" id="A0A848KMT6"/>
<sequence>MARLSAADRRAQLLAVAREEFLRSGADGTRIRDIADRAGVNVALIYRHFDSKEELFEAAIVEPLDELASRLLAEATGLAIGDVGVTEYTYAYYQSVLRVFSETIELFGTMLFGDRETGRTFYTERIVPFIDATAATVGSNLAAWEHRPFDPAITTPMFVGMCWGAAMDAHFRGIELDVDATARIICEITFHGLGTAEAFPGRR</sequence>
<dbReference type="InterPro" id="IPR050109">
    <property type="entry name" value="HTH-type_TetR-like_transc_reg"/>
</dbReference>
<dbReference type="GO" id="GO:0000976">
    <property type="term" value="F:transcription cis-regulatory region binding"/>
    <property type="evidence" value="ECO:0007669"/>
    <property type="project" value="TreeGrafter"/>
</dbReference>
<evidence type="ECO:0000256" key="2">
    <source>
        <dbReference type="PROSITE-ProRule" id="PRU00335"/>
    </source>
</evidence>
<dbReference type="PANTHER" id="PTHR30055:SF223">
    <property type="entry name" value="HTH-TYPE TRANSCRIPTIONAL REGULATOR UIDR"/>
    <property type="match status" value="1"/>
</dbReference>
<organism evidence="4 5">
    <name type="scientific">Gordonia asplenii</name>
    <dbReference type="NCBI Taxonomy" id="2725283"/>
    <lineage>
        <taxon>Bacteria</taxon>
        <taxon>Bacillati</taxon>
        <taxon>Actinomycetota</taxon>
        <taxon>Actinomycetes</taxon>
        <taxon>Mycobacteriales</taxon>
        <taxon>Gordoniaceae</taxon>
        <taxon>Gordonia</taxon>
    </lineage>
</organism>
<keyword evidence="1 2" id="KW-0238">DNA-binding</keyword>
<feature type="DNA-binding region" description="H-T-H motif" evidence="2">
    <location>
        <begin position="30"/>
        <end position="49"/>
    </location>
</feature>
<feature type="domain" description="HTH tetR-type" evidence="3">
    <location>
        <begin position="7"/>
        <end position="67"/>
    </location>
</feature>
<dbReference type="Gene3D" id="1.10.10.60">
    <property type="entry name" value="Homeodomain-like"/>
    <property type="match status" value="1"/>
</dbReference>
<keyword evidence="5" id="KW-1185">Reference proteome</keyword>
<name>A0A848KMT6_9ACTN</name>
<dbReference type="PRINTS" id="PR00455">
    <property type="entry name" value="HTHTETR"/>
</dbReference>
<dbReference type="Gene3D" id="1.10.357.10">
    <property type="entry name" value="Tetracycline Repressor, domain 2"/>
    <property type="match status" value="1"/>
</dbReference>
<dbReference type="Pfam" id="PF00440">
    <property type="entry name" value="TetR_N"/>
    <property type="match status" value="1"/>
</dbReference>
<dbReference type="InterPro" id="IPR009057">
    <property type="entry name" value="Homeodomain-like_sf"/>
</dbReference>
<reference evidence="4 5" key="1">
    <citation type="submission" date="2020-04" db="EMBL/GenBank/DDBJ databases">
        <title>Gordonia sp. nov. TBRC 11910.</title>
        <authorList>
            <person name="Suriyachadkun C."/>
        </authorList>
    </citation>
    <scope>NUCLEOTIDE SEQUENCE [LARGE SCALE GENOMIC DNA]</scope>
    <source>
        <strain evidence="4 5">TBRC 11910</strain>
    </source>
</reference>